<evidence type="ECO:0000313" key="2">
    <source>
        <dbReference type="Proteomes" id="UP000184096"/>
    </source>
</evidence>
<name>A0A1M7UBZ9_9BRAD</name>
<dbReference type="AlphaFoldDB" id="A0A1M7UBZ9"/>
<accession>A0A1M7UBZ9</accession>
<keyword evidence="2" id="KW-1185">Reference proteome</keyword>
<reference evidence="2" key="1">
    <citation type="submission" date="2016-11" db="EMBL/GenBank/DDBJ databases">
        <authorList>
            <person name="Varghese N."/>
            <person name="Submissions S."/>
        </authorList>
    </citation>
    <scope>NUCLEOTIDE SEQUENCE [LARGE SCALE GENOMIC DNA]</scope>
    <source>
        <strain evidence="2">GAS401</strain>
    </source>
</reference>
<organism evidence="1 2">
    <name type="scientific">Bradyrhizobium erythrophlei</name>
    <dbReference type="NCBI Taxonomy" id="1437360"/>
    <lineage>
        <taxon>Bacteria</taxon>
        <taxon>Pseudomonadati</taxon>
        <taxon>Pseudomonadota</taxon>
        <taxon>Alphaproteobacteria</taxon>
        <taxon>Hyphomicrobiales</taxon>
        <taxon>Nitrobacteraceae</taxon>
        <taxon>Bradyrhizobium</taxon>
    </lineage>
</organism>
<sequence>MIKHYMQGVLFFEGGPELRIVAYDVSRTSAAVHSDGIGLIPIHF</sequence>
<proteinExistence type="predicted"/>
<dbReference type="RefSeq" id="WP_276328137.1">
    <property type="nucleotide sequence ID" value="NZ_LT670849.1"/>
</dbReference>
<protein>
    <submittedName>
        <fullName evidence="1">Uncharacterized protein</fullName>
    </submittedName>
</protein>
<dbReference type="Proteomes" id="UP000184096">
    <property type="component" value="Chromosome I"/>
</dbReference>
<dbReference type="EMBL" id="LT670849">
    <property type="protein sequence ID" value="SHN80513.1"/>
    <property type="molecule type" value="Genomic_DNA"/>
</dbReference>
<gene>
    <name evidence="1" type="ORF">SAMN05444170_4388</name>
</gene>
<evidence type="ECO:0000313" key="1">
    <source>
        <dbReference type="EMBL" id="SHN80513.1"/>
    </source>
</evidence>